<reference evidence="4" key="1">
    <citation type="journal article" date="2019" name="Int. J. Syst. Evol. Microbiol.">
        <title>The Global Catalogue of Microorganisms (GCM) 10K type strain sequencing project: providing services to taxonomists for standard genome sequencing and annotation.</title>
        <authorList>
            <consortium name="The Broad Institute Genomics Platform"/>
            <consortium name="The Broad Institute Genome Sequencing Center for Infectious Disease"/>
            <person name="Wu L."/>
            <person name="Ma J."/>
        </authorList>
    </citation>
    <scope>NUCLEOTIDE SEQUENCE [LARGE SCALE GENOMIC DNA]</scope>
    <source>
        <strain evidence="4">CGMCC 1.12478</strain>
    </source>
</reference>
<keyword evidence="4" id="KW-1185">Reference proteome</keyword>
<evidence type="ECO:0000259" key="2">
    <source>
        <dbReference type="Pfam" id="PF13400"/>
    </source>
</evidence>
<dbReference type="InterPro" id="IPR028087">
    <property type="entry name" value="Tad_N"/>
</dbReference>
<keyword evidence="1" id="KW-0812">Transmembrane</keyword>
<evidence type="ECO:0000313" key="4">
    <source>
        <dbReference type="Proteomes" id="UP000645462"/>
    </source>
</evidence>
<evidence type="ECO:0000313" key="3">
    <source>
        <dbReference type="EMBL" id="GGB94903.1"/>
    </source>
</evidence>
<protein>
    <recommendedName>
        <fullName evidence="2">Putative Flp pilus-assembly TadG-like N-terminal domain-containing protein</fullName>
    </recommendedName>
</protein>
<dbReference type="EMBL" id="BMFC01000002">
    <property type="protein sequence ID" value="GGB94903.1"/>
    <property type="molecule type" value="Genomic_DNA"/>
</dbReference>
<gene>
    <name evidence="3" type="ORF">GCM10011363_09430</name>
</gene>
<organism evidence="3 4">
    <name type="scientific">Marivita lacus</name>
    <dbReference type="NCBI Taxonomy" id="1323742"/>
    <lineage>
        <taxon>Bacteria</taxon>
        <taxon>Pseudomonadati</taxon>
        <taxon>Pseudomonadota</taxon>
        <taxon>Alphaproteobacteria</taxon>
        <taxon>Rhodobacterales</taxon>
        <taxon>Roseobacteraceae</taxon>
        <taxon>Marivita</taxon>
    </lineage>
</organism>
<keyword evidence="1" id="KW-1133">Transmembrane helix</keyword>
<comment type="caution">
    <text evidence="3">The sequence shown here is derived from an EMBL/GenBank/DDBJ whole genome shotgun (WGS) entry which is preliminary data.</text>
</comment>
<evidence type="ECO:0000256" key="1">
    <source>
        <dbReference type="SAM" id="Phobius"/>
    </source>
</evidence>
<dbReference type="Pfam" id="PF13400">
    <property type="entry name" value="Tad"/>
    <property type="match status" value="1"/>
</dbReference>
<name>A0ABQ1KF04_9RHOB</name>
<dbReference type="RefSeq" id="WP_188480835.1">
    <property type="nucleotide sequence ID" value="NZ_BMFC01000002.1"/>
</dbReference>
<feature type="domain" description="Putative Flp pilus-assembly TadG-like N-terminal" evidence="2">
    <location>
        <begin position="35"/>
        <end position="82"/>
    </location>
</feature>
<proteinExistence type="predicted"/>
<keyword evidence="1" id="KW-0472">Membrane</keyword>
<accession>A0ABQ1KF04</accession>
<sequence length="667" mass="66009">MKRNPNGKRVPNVAQAFRGLSRKACLAAFGIRQDGAVAIVTGLAIPVLLGFAGLALEYGTILGVRAQAQRTADFASHAGAVAYSRSGDETQMINAARGVAELNGFSAAEIVVSLDASVPTASGAAVRATITTPKSLYLPRIIGSNGSVDVVASAVSGATGGAPACVQALDPGGTGITLSGGTALQSNDCGIASNSGVAAPCGTSIVAEAVSYDSDTAPRTDGCNTITDPNGGAADIVRRPTTDPLAGTSAILLAQSLMAETELLPAPDAVVVGAGPNIEFGWNANATRAQAQAIGCTASFNNSIDEWIFSCPGLSTVNIGNITIGGGLRLSFNPGASSAIVYNVSGSIRNTGTQMTFPGGVYNIALGIVTGGGSVTEFGAGTYRIGRSTHSCEGQRYSICNTSQLTFAGPSSFVLTGGFRNTGGSTLTLGTGDMNSFQFGPSSGGDAISLGGGSQTFMGDASAGVFEMAGRINGGGGGSCFVVPRAPLHEIKGSLLASGAVRFGAGLYVVDGYMHMGGNGGGSASCGGATISIHAPDTTFLVSANGTAPSGWECRDQAYCVSAGYSNIRMTAPESGPFADMAVIGPLDPAQADGALFTAGASGAVVSGAFYFPNGPITASGGASASGGSGGCLQLIGSEITLSGGTSLASECEIPQSGGSGRVVILR</sequence>
<feature type="transmembrane region" description="Helical" evidence="1">
    <location>
        <begin position="36"/>
        <end position="56"/>
    </location>
</feature>
<dbReference type="Proteomes" id="UP000645462">
    <property type="component" value="Unassembled WGS sequence"/>
</dbReference>